<protein>
    <recommendedName>
        <fullName evidence="3">YkgJ family cysteine cluster protein</fullName>
    </recommendedName>
</protein>
<proteinExistence type="predicted"/>
<evidence type="ECO:0000313" key="2">
    <source>
        <dbReference type="Proteomes" id="UP000001136"/>
    </source>
</evidence>
<dbReference type="HOGENOM" id="CLU_110152_0_0_7"/>
<dbReference type="GeneID" id="25119911"/>
<dbReference type="Proteomes" id="UP000001136">
    <property type="component" value="Chromosome"/>
</dbReference>
<reference evidence="1 2" key="1">
    <citation type="journal article" date="2007" name="PLoS ONE">
        <title>The complete genome sequence and analysis of the Epsilonproteobacterium Arcobacter butzleri.</title>
        <authorList>
            <person name="Miller W.G."/>
            <person name="Parker C.T."/>
            <person name="Rubenfield M."/>
            <person name="Mendz G.L."/>
            <person name="Woesten M.M.S.M."/>
            <person name="Ussery D.W."/>
            <person name="Stolz J.F."/>
            <person name="Binnewies T.T."/>
            <person name="Hallin P.F."/>
            <person name="Wang G."/>
            <person name="Malek J.A."/>
            <person name="Rogosin A."/>
            <person name="Stanker L.H."/>
            <person name="Mandrell R.E."/>
        </authorList>
    </citation>
    <scope>NUCLEOTIDE SEQUENCE [LARGE SCALE GENOMIC DNA]</scope>
    <source>
        <strain evidence="1 2">RM4018</strain>
    </source>
</reference>
<sequence length="190" mass="22323">MNKGNNEEIIARYTTPDKVVSEFIKCRPIEKEYNSYLASFKENTSNYSRLRKLYILSDAIYEQYHDIAVCQKGCAHCCKIPVDISELEAKYIENNTKFKIVMNKNIDTNEYCNLLDLENGTCKVYEHRPMVCRTYLTFDNPSYCASETKHIHTRLIDHKDLIKLYEKLLDKYSQGKKIVIGDIRNYFSNV</sequence>
<dbReference type="RefSeq" id="WP_012147623.1">
    <property type="nucleotide sequence ID" value="NC_009850.1"/>
</dbReference>
<dbReference type="KEGG" id="abu:Abu_1646"/>
<gene>
    <name evidence="1" type="ordered locus">Abu_1646</name>
</gene>
<accession>A8EVC0</accession>
<name>A8EVC0_ALIB4</name>
<dbReference type="Pfam" id="PF03692">
    <property type="entry name" value="CxxCxxCC"/>
    <property type="match status" value="1"/>
</dbReference>
<evidence type="ECO:0008006" key="3">
    <source>
        <dbReference type="Google" id="ProtNLM"/>
    </source>
</evidence>
<dbReference type="AlphaFoldDB" id="A8EVC0"/>
<dbReference type="InterPro" id="IPR005358">
    <property type="entry name" value="Puta_zinc/iron-chelating_dom"/>
</dbReference>
<dbReference type="STRING" id="367737.Abu_1646"/>
<dbReference type="EMBL" id="CP000361">
    <property type="protein sequence ID" value="ABV67893.1"/>
    <property type="molecule type" value="Genomic_DNA"/>
</dbReference>
<evidence type="ECO:0000313" key="1">
    <source>
        <dbReference type="EMBL" id="ABV67893.1"/>
    </source>
</evidence>
<organism evidence="1 2">
    <name type="scientific">Aliarcobacter butzleri (strain RM4018)</name>
    <name type="common">Arcobacter butzleri</name>
    <dbReference type="NCBI Taxonomy" id="367737"/>
    <lineage>
        <taxon>Bacteria</taxon>
        <taxon>Pseudomonadati</taxon>
        <taxon>Campylobacterota</taxon>
        <taxon>Epsilonproteobacteria</taxon>
        <taxon>Campylobacterales</taxon>
        <taxon>Arcobacteraceae</taxon>
        <taxon>Aliarcobacter</taxon>
    </lineage>
</organism>
<keyword evidence="2" id="KW-1185">Reference proteome</keyword>
<dbReference type="eggNOG" id="COG0727">
    <property type="taxonomic scope" value="Bacteria"/>
</dbReference>